<feature type="transmembrane region" description="Helical" evidence="1">
    <location>
        <begin position="441"/>
        <end position="459"/>
    </location>
</feature>
<dbReference type="PROSITE" id="PS51257">
    <property type="entry name" value="PROKAR_LIPOPROTEIN"/>
    <property type="match status" value="1"/>
</dbReference>
<evidence type="ECO:0000313" key="3">
    <source>
        <dbReference type="Proteomes" id="UP001272242"/>
    </source>
</evidence>
<organism evidence="2 3">
    <name type="scientific">Gemmata algarum</name>
    <dbReference type="NCBI Taxonomy" id="2975278"/>
    <lineage>
        <taxon>Bacteria</taxon>
        <taxon>Pseudomonadati</taxon>
        <taxon>Planctomycetota</taxon>
        <taxon>Planctomycetia</taxon>
        <taxon>Gemmatales</taxon>
        <taxon>Gemmataceae</taxon>
        <taxon>Gemmata</taxon>
    </lineage>
</organism>
<keyword evidence="3" id="KW-1185">Reference proteome</keyword>
<name>A0ABU5EY12_9BACT</name>
<feature type="transmembrane region" description="Helical" evidence="1">
    <location>
        <begin position="162"/>
        <end position="178"/>
    </location>
</feature>
<evidence type="ECO:0000256" key="1">
    <source>
        <dbReference type="SAM" id="Phobius"/>
    </source>
</evidence>
<feature type="transmembrane region" description="Helical" evidence="1">
    <location>
        <begin position="232"/>
        <end position="248"/>
    </location>
</feature>
<feature type="transmembrane region" description="Helical" evidence="1">
    <location>
        <begin position="326"/>
        <end position="345"/>
    </location>
</feature>
<feature type="transmembrane region" description="Helical" evidence="1">
    <location>
        <begin position="357"/>
        <end position="373"/>
    </location>
</feature>
<feature type="transmembrane region" description="Helical" evidence="1">
    <location>
        <begin position="126"/>
        <end position="150"/>
    </location>
</feature>
<sequence>MSRADHWAAPWLLGACALAFAAFSAWPFASGWNDGSRLASVESLIERGTFCIDDSVFLHPPAGHFDRGTPPYDPDNTLLRRGTSDKLLIDGRYYSDKPPLVSVPLAVAYRGLMALGLPHPGDRPDVFAWGICVLLSGTGYALAVGCLWVLGTRVGLSPGWRLAWLAAFALGTVLPAYTRSANNHIAQLGAAAAVCVLLCRIADRTAEGRTAWLALLGAGLIAGFAYNLDFGVGPPLVLAVLAAVAIRTRRALPVVVCGLGVVPCVVAGHAINFAIGGDWLKPLNMHPEYLAWPGNPFGTNMTGVVHKHFFAQFLYLFDLLFGKKGFLTHNPPLLLAVIGGARVFLRRGAAIPDRTELLALCGWCAAGWLAYGVLSKNLGGGCVSIRWFVPFLVPGFWALAVVLKARPEYRPDFVALALWGAGLAVSAWLVGPWWVRLVPGYWVVFGGSLLTWAVVRWRAARTAHPDEAATADGASARLWAAVRGRSRA</sequence>
<comment type="caution">
    <text evidence="2">The sequence shown here is derived from an EMBL/GenBank/DDBJ whole genome shotgun (WGS) entry which is preliminary data.</text>
</comment>
<evidence type="ECO:0008006" key="4">
    <source>
        <dbReference type="Google" id="ProtNLM"/>
    </source>
</evidence>
<dbReference type="Proteomes" id="UP001272242">
    <property type="component" value="Unassembled WGS sequence"/>
</dbReference>
<feature type="transmembrane region" description="Helical" evidence="1">
    <location>
        <begin position="255"/>
        <end position="275"/>
    </location>
</feature>
<feature type="transmembrane region" description="Helical" evidence="1">
    <location>
        <begin position="184"/>
        <end position="202"/>
    </location>
</feature>
<keyword evidence="1" id="KW-0812">Transmembrane</keyword>
<dbReference type="EMBL" id="JAXBLV010000176">
    <property type="protein sequence ID" value="MDY3560196.1"/>
    <property type="molecule type" value="Genomic_DNA"/>
</dbReference>
<keyword evidence="1" id="KW-0472">Membrane</keyword>
<gene>
    <name evidence="2" type="ORF">R5W23_001421</name>
</gene>
<feature type="transmembrane region" description="Helical" evidence="1">
    <location>
        <begin position="385"/>
        <end position="403"/>
    </location>
</feature>
<evidence type="ECO:0000313" key="2">
    <source>
        <dbReference type="EMBL" id="MDY3560196.1"/>
    </source>
</evidence>
<reference evidence="3" key="1">
    <citation type="journal article" date="2023" name="Mar. Drugs">
        <title>Gemmata algarum, a Novel Planctomycete Isolated from an Algal Mat, Displays Antimicrobial Activity.</title>
        <authorList>
            <person name="Kumar G."/>
            <person name="Kallscheuer N."/>
            <person name="Kashif M."/>
            <person name="Ahamad S."/>
            <person name="Jagadeeshwari U."/>
            <person name="Pannikurungottu S."/>
            <person name="Haufschild T."/>
            <person name="Kabuu M."/>
            <person name="Sasikala C."/>
            <person name="Jogler C."/>
            <person name="Ramana C."/>
        </authorList>
    </citation>
    <scope>NUCLEOTIDE SEQUENCE [LARGE SCALE GENOMIC DNA]</scope>
    <source>
        <strain evidence="3">JC673</strain>
    </source>
</reference>
<dbReference type="RefSeq" id="WP_320686820.1">
    <property type="nucleotide sequence ID" value="NZ_JAXBLV010000176.1"/>
</dbReference>
<accession>A0ABU5EY12</accession>
<protein>
    <recommendedName>
        <fullName evidence="4">Glycosyltransferase RgtA/B/C/D-like domain-containing protein</fullName>
    </recommendedName>
</protein>
<proteinExistence type="predicted"/>
<keyword evidence="1" id="KW-1133">Transmembrane helix</keyword>
<feature type="transmembrane region" description="Helical" evidence="1">
    <location>
        <begin position="209"/>
        <end position="226"/>
    </location>
</feature>
<feature type="transmembrane region" description="Helical" evidence="1">
    <location>
        <begin position="415"/>
        <end position="435"/>
    </location>
</feature>